<evidence type="ECO:0008006" key="4">
    <source>
        <dbReference type="Google" id="ProtNLM"/>
    </source>
</evidence>
<name>A0A4U6U831_SETVI</name>
<reference evidence="2" key="1">
    <citation type="submission" date="2019-03" db="EMBL/GenBank/DDBJ databases">
        <title>WGS assembly of Setaria viridis.</title>
        <authorList>
            <person name="Huang P."/>
            <person name="Jenkins J."/>
            <person name="Grimwood J."/>
            <person name="Barry K."/>
            <person name="Healey A."/>
            <person name="Mamidi S."/>
            <person name="Sreedasyam A."/>
            <person name="Shu S."/>
            <person name="Feldman M."/>
            <person name="Wu J."/>
            <person name="Yu Y."/>
            <person name="Chen C."/>
            <person name="Johnson J."/>
            <person name="Rokhsar D."/>
            <person name="Baxter I."/>
            <person name="Schmutz J."/>
            <person name="Brutnell T."/>
            <person name="Kellogg E."/>
        </authorList>
    </citation>
    <scope>NUCLEOTIDE SEQUENCE [LARGE SCALE GENOMIC DNA]</scope>
</reference>
<protein>
    <recommendedName>
        <fullName evidence="4">Coiled-coil SMC6 And NSE5 INteracting (CANIN) domain-containing protein</fullName>
    </recommendedName>
</protein>
<feature type="compositionally biased region" description="Acidic residues" evidence="1">
    <location>
        <begin position="1"/>
        <end position="15"/>
    </location>
</feature>
<evidence type="ECO:0000256" key="1">
    <source>
        <dbReference type="SAM" id="MobiDB-lite"/>
    </source>
</evidence>
<dbReference type="Proteomes" id="UP000298652">
    <property type="component" value="Chromosome 5"/>
</dbReference>
<dbReference type="Gramene" id="TKW11900">
    <property type="protein sequence ID" value="TKW11900"/>
    <property type="gene ID" value="SEVIR_5G002500v2"/>
</dbReference>
<dbReference type="EMBL" id="CM016556">
    <property type="protein sequence ID" value="TKW11900.1"/>
    <property type="molecule type" value="Genomic_DNA"/>
</dbReference>
<dbReference type="AlphaFoldDB" id="A0A4U6U831"/>
<dbReference type="OMA" id="STDWRAY"/>
<dbReference type="PANTHER" id="PTHR37212:SF2">
    <property type="entry name" value="ACTIN PROTEIN 2_3 COMPLEX SUBUNIT-LIKE PROTEIN"/>
    <property type="match status" value="1"/>
</dbReference>
<dbReference type="PANTHER" id="PTHR37212">
    <property type="entry name" value="ACTIN PROTEIN 2/3 COMPLEX SUBUNIT-LIKE PROTEIN"/>
    <property type="match status" value="1"/>
</dbReference>
<evidence type="ECO:0000313" key="2">
    <source>
        <dbReference type="EMBL" id="TKW11900.1"/>
    </source>
</evidence>
<keyword evidence="3" id="KW-1185">Reference proteome</keyword>
<organism evidence="2 3">
    <name type="scientific">Setaria viridis</name>
    <name type="common">Green bristlegrass</name>
    <name type="synonym">Setaria italica subsp. viridis</name>
    <dbReference type="NCBI Taxonomy" id="4556"/>
    <lineage>
        <taxon>Eukaryota</taxon>
        <taxon>Viridiplantae</taxon>
        <taxon>Streptophyta</taxon>
        <taxon>Embryophyta</taxon>
        <taxon>Tracheophyta</taxon>
        <taxon>Spermatophyta</taxon>
        <taxon>Magnoliopsida</taxon>
        <taxon>Liliopsida</taxon>
        <taxon>Poales</taxon>
        <taxon>Poaceae</taxon>
        <taxon>PACMAD clade</taxon>
        <taxon>Panicoideae</taxon>
        <taxon>Panicodae</taxon>
        <taxon>Paniceae</taxon>
        <taxon>Cenchrinae</taxon>
        <taxon>Setaria</taxon>
    </lineage>
</organism>
<evidence type="ECO:0000313" key="3">
    <source>
        <dbReference type="Proteomes" id="UP000298652"/>
    </source>
</evidence>
<proteinExistence type="predicted"/>
<feature type="region of interest" description="Disordered" evidence="1">
    <location>
        <begin position="1"/>
        <end position="23"/>
    </location>
</feature>
<gene>
    <name evidence="2" type="ORF">SEVIR_5G002500v2</name>
</gene>
<sequence length="471" mass="52880">MVMDEPLDFEKEEDPLLPSPRPAKRKKVIGLDDLLLDYFENGKDLRKVRAAKSKHGPRGGYVSDEEDKEVREDEICKIFEDCEEKAKGLDARDDVPPWGQQIFGCQKLPSNLSDMGVENCQMLQSFCASEHLGFDLEIQQGEGFLEGMLMYGWLLKLVRIGGSVEDSIASWTLTKLLYSSNKKLQVSATDFWDSILSLDEDDKLLVNLGYFPSYSVLKCAMLSYGYLFETLGTKASISESAAAADSSDVGPPHNIIAWVRVVSACCKIRKVRPIFSASEAEELLVIVISLFLDRGLEGLLVVLGDCLNSLVLYFNTSEWESSCVMVAESIAQRVTMDLNCLRIIDCITGTNKRSKFLRSQLALQLLKINFGLKVGNVEKMLKLVTSINVKEKECDFFRLYVYLVLMDNLLFSSGAFRDKTMIVDTWRNYLRNCSTQIACTNWGFYAPKVRNKASYLLQGAVFKKSGGVSAR</sequence>
<accession>A0A4U6U831</accession>